<sequence>MPADETRPSHGGDGKSTRMSFFKDGGGESEPIPEVKPGARDSAMNDDDAFTLPSDTFPGFIEDRPITITYESGTKNSDNEDQNKIQVRQLGEALSALEQNTKEVGEAHARELSEVREGWGKAKETHEHEVNEALSMIAQLKGPSTFTKELRTKYDSILGDIDVTWHSMKRGDIFYTNGISRREKWRDRSQVYEYDCYLATNSSGKLAFFYKAYAEFC</sequence>
<dbReference type="EMBL" id="KN838584">
    <property type="protein sequence ID" value="KIK03066.1"/>
    <property type="molecule type" value="Genomic_DNA"/>
</dbReference>
<accession>A0A0C9XDX7</accession>
<evidence type="ECO:0000256" key="1">
    <source>
        <dbReference type="SAM" id="MobiDB-lite"/>
    </source>
</evidence>
<evidence type="ECO:0000313" key="2">
    <source>
        <dbReference type="EMBL" id="KIK03066.1"/>
    </source>
</evidence>
<keyword evidence="3" id="KW-1185">Reference proteome</keyword>
<feature type="region of interest" description="Disordered" evidence="1">
    <location>
        <begin position="1"/>
        <end position="58"/>
    </location>
</feature>
<dbReference type="AlphaFoldDB" id="A0A0C9XDX7"/>
<evidence type="ECO:0000313" key="3">
    <source>
        <dbReference type="Proteomes" id="UP000054477"/>
    </source>
</evidence>
<organism evidence="2 3">
    <name type="scientific">Laccaria amethystina LaAM-08-1</name>
    <dbReference type="NCBI Taxonomy" id="1095629"/>
    <lineage>
        <taxon>Eukaryota</taxon>
        <taxon>Fungi</taxon>
        <taxon>Dikarya</taxon>
        <taxon>Basidiomycota</taxon>
        <taxon>Agaricomycotina</taxon>
        <taxon>Agaricomycetes</taxon>
        <taxon>Agaricomycetidae</taxon>
        <taxon>Agaricales</taxon>
        <taxon>Agaricineae</taxon>
        <taxon>Hydnangiaceae</taxon>
        <taxon>Laccaria</taxon>
    </lineage>
</organism>
<dbReference type="Proteomes" id="UP000054477">
    <property type="component" value="Unassembled WGS sequence"/>
</dbReference>
<name>A0A0C9XDX7_9AGAR</name>
<protein>
    <submittedName>
        <fullName evidence="2">Uncharacterized protein</fullName>
    </submittedName>
</protein>
<reference evidence="2 3" key="1">
    <citation type="submission" date="2014-04" db="EMBL/GenBank/DDBJ databases">
        <authorList>
            <consortium name="DOE Joint Genome Institute"/>
            <person name="Kuo A."/>
            <person name="Kohler A."/>
            <person name="Nagy L.G."/>
            <person name="Floudas D."/>
            <person name="Copeland A."/>
            <person name="Barry K.W."/>
            <person name="Cichocki N."/>
            <person name="Veneault-Fourrey C."/>
            <person name="LaButti K."/>
            <person name="Lindquist E.A."/>
            <person name="Lipzen A."/>
            <person name="Lundell T."/>
            <person name="Morin E."/>
            <person name="Murat C."/>
            <person name="Sun H."/>
            <person name="Tunlid A."/>
            <person name="Henrissat B."/>
            <person name="Grigoriev I.V."/>
            <person name="Hibbett D.S."/>
            <person name="Martin F."/>
            <person name="Nordberg H.P."/>
            <person name="Cantor M.N."/>
            <person name="Hua S.X."/>
        </authorList>
    </citation>
    <scope>NUCLEOTIDE SEQUENCE [LARGE SCALE GENOMIC DNA]</scope>
    <source>
        <strain evidence="2 3">LaAM-08-1</strain>
    </source>
</reference>
<dbReference type="HOGENOM" id="CLU_1272493_0_0_1"/>
<feature type="compositionally biased region" description="Basic and acidic residues" evidence="1">
    <location>
        <begin position="1"/>
        <end position="16"/>
    </location>
</feature>
<reference evidence="3" key="2">
    <citation type="submission" date="2015-01" db="EMBL/GenBank/DDBJ databases">
        <title>Evolutionary Origins and Diversification of the Mycorrhizal Mutualists.</title>
        <authorList>
            <consortium name="DOE Joint Genome Institute"/>
            <consortium name="Mycorrhizal Genomics Consortium"/>
            <person name="Kohler A."/>
            <person name="Kuo A."/>
            <person name="Nagy L.G."/>
            <person name="Floudas D."/>
            <person name="Copeland A."/>
            <person name="Barry K.W."/>
            <person name="Cichocki N."/>
            <person name="Veneault-Fourrey C."/>
            <person name="LaButti K."/>
            <person name="Lindquist E.A."/>
            <person name="Lipzen A."/>
            <person name="Lundell T."/>
            <person name="Morin E."/>
            <person name="Murat C."/>
            <person name="Riley R."/>
            <person name="Ohm R."/>
            <person name="Sun H."/>
            <person name="Tunlid A."/>
            <person name="Henrissat B."/>
            <person name="Grigoriev I.V."/>
            <person name="Hibbett D.S."/>
            <person name="Martin F."/>
        </authorList>
    </citation>
    <scope>NUCLEOTIDE SEQUENCE [LARGE SCALE GENOMIC DNA]</scope>
    <source>
        <strain evidence="3">LaAM-08-1</strain>
    </source>
</reference>
<gene>
    <name evidence="2" type="ORF">K443DRAFT_677068</name>
</gene>
<proteinExistence type="predicted"/>